<dbReference type="SUPFAM" id="SSF47862">
    <property type="entry name" value="Saposin"/>
    <property type="match status" value="4"/>
</dbReference>
<evidence type="ECO:0000313" key="9">
    <source>
        <dbReference type="EMBL" id="EGG24430.1"/>
    </source>
</evidence>
<keyword evidence="10" id="KW-1185">Reference proteome</keyword>
<evidence type="ECO:0000256" key="7">
    <source>
        <dbReference type="SAM" id="SignalP"/>
    </source>
</evidence>
<feature type="chain" id="PRO_5003319326" evidence="7">
    <location>
        <begin position="25"/>
        <end position="440"/>
    </location>
</feature>
<name>F4PJE4_CACFS</name>
<dbReference type="Pfam" id="PF05184">
    <property type="entry name" value="SapB_1"/>
    <property type="match status" value="4"/>
</dbReference>
<dbReference type="InterPro" id="IPR008138">
    <property type="entry name" value="SapB_2"/>
</dbReference>
<dbReference type="OMA" id="SKLQMCG"/>
<evidence type="ECO:0000313" key="10">
    <source>
        <dbReference type="Proteomes" id="UP000007797"/>
    </source>
</evidence>
<comment type="subcellular location">
    <subcellularLocation>
        <location evidence="1">Secreted</location>
    </subcellularLocation>
</comment>
<accession>F4PJE4</accession>
<dbReference type="PANTHER" id="PTHR11480">
    <property type="entry name" value="SAPOSIN-RELATED"/>
    <property type="match status" value="1"/>
</dbReference>
<dbReference type="STRING" id="1054147.F4PJE4"/>
<proteinExistence type="predicted"/>
<evidence type="ECO:0000256" key="2">
    <source>
        <dbReference type="ARBA" id="ARBA00022525"/>
    </source>
</evidence>
<dbReference type="PANTHER" id="PTHR11480:SF3">
    <property type="entry name" value="BCDNA.GH08312"/>
    <property type="match status" value="1"/>
</dbReference>
<keyword evidence="5" id="KW-1015">Disulfide bond</keyword>
<keyword evidence="4" id="KW-0677">Repeat</keyword>
<feature type="domain" description="Saposin B-type" evidence="8">
    <location>
        <begin position="230"/>
        <end position="311"/>
    </location>
</feature>
<dbReference type="OrthoDB" id="20602at2759"/>
<keyword evidence="2" id="KW-0964">Secreted</keyword>
<dbReference type="Proteomes" id="UP000007797">
    <property type="component" value="Unassembled WGS sequence"/>
</dbReference>
<dbReference type="SMART" id="SM00741">
    <property type="entry name" value="SapB"/>
    <property type="match status" value="4"/>
</dbReference>
<dbReference type="GeneID" id="14875922"/>
<dbReference type="GO" id="GO:0016020">
    <property type="term" value="C:membrane"/>
    <property type="evidence" value="ECO:0007669"/>
    <property type="project" value="GOC"/>
</dbReference>
<dbReference type="Gene3D" id="1.10.225.10">
    <property type="entry name" value="Saposin-like"/>
    <property type="match status" value="4"/>
</dbReference>
<dbReference type="GO" id="GO:0006665">
    <property type="term" value="P:sphingolipid metabolic process"/>
    <property type="evidence" value="ECO:0007669"/>
    <property type="project" value="InterPro"/>
</dbReference>
<evidence type="ECO:0000256" key="4">
    <source>
        <dbReference type="ARBA" id="ARBA00022737"/>
    </source>
</evidence>
<gene>
    <name evidence="9" type="primary">sapA</name>
    <name evidence="9" type="ORF">DFA_06580</name>
</gene>
<dbReference type="RefSeq" id="XP_004362281.1">
    <property type="nucleotide sequence ID" value="XM_004362224.1"/>
</dbReference>
<keyword evidence="3 7" id="KW-0732">Signal</keyword>
<organism evidence="9 10">
    <name type="scientific">Cavenderia fasciculata</name>
    <name type="common">Slime mold</name>
    <name type="synonym">Dictyostelium fasciculatum</name>
    <dbReference type="NCBI Taxonomy" id="261658"/>
    <lineage>
        <taxon>Eukaryota</taxon>
        <taxon>Amoebozoa</taxon>
        <taxon>Evosea</taxon>
        <taxon>Eumycetozoa</taxon>
        <taxon>Dictyostelia</taxon>
        <taxon>Acytosteliales</taxon>
        <taxon>Cavenderiaceae</taxon>
        <taxon>Cavenderia</taxon>
    </lineage>
</organism>
<dbReference type="Pfam" id="PF03489">
    <property type="entry name" value="SapB_2"/>
    <property type="match status" value="4"/>
</dbReference>
<evidence type="ECO:0000256" key="1">
    <source>
        <dbReference type="ARBA" id="ARBA00004613"/>
    </source>
</evidence>
<feature type="domain" description="Saposin B-type" evidence="8">
    <location>
        <begin position="25"/>
        <end position="106"/>
    </location>
</feature>
<dbReference type="InterPro" id="IPR007856">
    <property type="entry name" value="SapB_1"/>
</dbReference>
<sequence length="440" mass="49016">MKLFTTIALLVAFLAIFSIQTTSADALECSVCTYVLSYVEDFVQQNKTLAEIETGLDIACAVLPKTWKDDCDVIVDSYAPLMVKMLINKENPQTICGQVKLCNTSSVVEAEAKHFYKLVRQNKVAEAKVAASGLECDLCGYIVNYVETYVANNATESQILQFLDKDCNILRNSEWVSECQTLVNDYAPLIIQYLENKEPAATVCSQIKLCPTNGNKSGKPCAEKKQKALGNEECAVCTFVVSYAEQLLADNKTLGPIETFLEAECDKFLPKYASTCNAAISNYLPEIIQYLENGQTPAQVCQEIKFCTAPSAKATEFKYVKENKMRHHAIKKATITKKAVDATFCSACEIVVQQAVRYLGNNATDQEVLAFIENDCTFFRNQQFVQECQTFVTNEGETVIKYIISNPNPETTCTDLHFCSSDAQIIHKASKVPQRRMKLN</sequence>
<dbReference type="KEGG" id="dfa:DFA_06580"/>
<protein>
    <submittedName>
        <fullName evidence="9">Saposin A</fullName>
    </submittedName>
</protein>
<reference evidence="10" key="1">
    <citation type="journal article" date="2011" name="Genome Res.">
        <title>Phylogeny-wide analysis of social amoeba genomes highlights ancient origins for complex intercellular communication.</title>
        <authorList>
            <person name="Heidel A.J."/>
            <person name="Lawal H.M."/>
            <person name="Felder M."/>
            <person name="Schilde C."/>
            <person name="Helps N.R."/>
            <person name="Tunggal B."/>
            <person name="Rivero F."/>
            <person name="John U."/>
            <person name="Schleicher M."/>
            <person name="Eichinger L."/>
            <person name="Platzer M."/>
            <person name="Noegel A.A."/>
            <person name="Schaap P."/>
            <person name="Gloeckner G."/>
        </authorList>
    </citation>
    <scope>NUCLEOTIDE SEQUENCE [LARGE SCALE GENOMIC DNA]</scope>
    <source>
        <strain evidence="10">SH3</strain>
    </source>
</reference>
<dbReference type="InterPro" id="IPR008373">
    <property type="entry name" value="Saposin"/>
</dbReference>
<evidence type="ECO:0000256" key="5">
    <source>
        <dbReference type="ARBA" id="ARBA00023157"/>
    </source>
</evidence>
<dbReference type="InterPro" id="IPR008139">
    <property type="entry name" value="SaposinB_dom"/>
</dbReference>
<keyword evidence="6" id="KW-0325">Glycoprotein</keyword>
<dbReference type="InterPro" id="IPR051428">
    <property type="entry name" value="Sphingo_Act-Surfact_Prot"/>
</dbReference>
<dbReference type="EMBL" id="GL883007">
    <property type="protein sequence ID" value="EGG24430.1"/>
    <property type="molecule type" value="Genomic_DNA"/>
</dbReference>
<feature type="domain" description="Saposin B-type" evidence="8">
    <location>
        <begin position="132"/>
        <end position="214"/>
    </location>
</feature>
<dbReference type="PRINTS" id="PR01797">
    <property type="entry name" value="SAPOSIN"/>
</dbReference>
<dbReference type="GO" id="GO:0005576">
    <property type="term" value="C:extracellular region"/>
    <property type="evidence" value="ECO:0007669"/>
    <property type="project" value="UniProtKB-SubCell"/>
</dbReference>
<evidence type="ECO:0000256" key="3">
    <source>
        <dbReference type="ARBA" id="ARBA00022729"/>
    </source>
</evidence>
<dbReference type="GO" id="GO:0005764">
    <property type="term" value="C:lysosome"/>
    <property type="evidence" value="ECO:0007669"/>
    <property type="project" value="InterPro"/>
</dbReference>
<dbReference type="AlphaFoldDB" id="F4PJE4"/>
<dbReference type="PROSITE" id="PS50015">
    <property type="entry name" value="SAP_B"/>
    <property type="match status" value="4"/>
</dbReference>
<feature type="signal peptide" evidence="7">
    <location>
        <begin position="1"/>
        <end position="24"/>
    </location>
</feature>
<evidence type="ECO:0000259" key="8">
    <source>
        <dbReference type="PROSITE" id="PS50015"/>
    </source>
</evidence>
<feature type="domain" description="Saposin B-type" evidence="8">
    <location>
        <begin position="341"/>
        <end position="423"/>
    </location>
</feature>
<dbReference type="FunFam" id="1.10.225.10:FF:000002">
    <property type="entry name" value="prosaposin isoform X2"/>
    <property type="match status" value="2"/>
</dbReference>
<dbReference type="InterPro" id="IPR011001">
    <property type="entry name" value="Saposin-like"/>
</dbReference>
<evidence type="ECO:0000256" key="6">
    <source>
        <dbReference type="ARBA" id="ARBA00023180"/>
    </source>
</evidence>